<gene>
    <name evidence="1" type="ORF">QLQ22_18070</name>
</gene>
<sequence>MDLVEFILSNPLVIAGLIFVLSSLFGKKKKGKQQRRQKENPATAASVPVPSIEQTETKPEAKERMKEAIDTIETRYHSVKSEMSELGNEIGSAADEIQAEIQTDSKNSQNERTKANPVINKDNVVQGIIWSEILGSPRSKKPHASAKRRV</sequence>
<reference evidence="2" key="1">
    <citation type="journal article" date="2025" name="Aquaculture">
        <title>Assessment of the bioflocculant production and safety properties of Metabacillus hrfriensis sp. nov. based on phenotypic and whole-genome sequencing analysis.</title>
        <authorList>
            <person name="Zhang R."/>
            <person name="Zhao Z."/>
            <person name="Luo L."/>
            <person name="Wang S."/>
            <person name="Guo K."/>
            <person name="Xu W."/>
        </authorList>
    </citation>
    <scope>NUCLEOTIDE SEQUENCE [LARGE SCALE GENOMIC DNA]</scope>
    <source>
        <strain evidence="2">CT-WN-B3</strain>
    </source>
</reference>
<name>A0ACD4R7X2_9BACI</name>
<evidence type="ECO:0000313" key="2">
    <source>
        <dbReference type="Proteomes" id="UP001226091"/>
    </source>
</evidence>
<proteinExistence type="predicted"/>
<keyword evidence="2" id="KW-1185">Reference proteome</keyword>
<evidence type="ECO:0000313" key="1">
    <source>
        <dbReference type="EMBL" id="WHZ56586.1"/>
    </source>
</evidence>
<dbReference type="EMBL" id="CP126116">
    <property type="protein sequence ID" value="WHZ56586.1"/>
    <property type="molecule type" value="Genomic_DNA"/>
</dbReference>
<dbReference type="Proteomes" id="UP001226091">
    <property type="component" value="Chromosome"/>
</dbReference>
<accession>A0ACD4R7X2</accession>
<protein>
    <submittedName>
        <fullName evidence="1">Uncharacterized protein</fullName>
    </submittedName>
</protein>
<organism evidence="1 2">
    <name type="scientific">Metabacillus hrfriensis</name>
    <dbReference type="NCBI Taxonomy" id="3048891"/>
    <lineage>
        <taxon>Bacteria</taxon>
        <taxon>Bacillati</taxon>
        <taxon>Bacillota</taxon>
        <taxon>Bacilli</taxon>
        <taxon>Bacillales</taxon>
        <taxon>Bacillaceae</taxon>
        <taxon>Metabacillus</taxon>
    </lineage>
</organism>